<gene>
    <name evidence="5" type="ORF">FDF74_05620</name>
</gene>
<reference evidence="5 6" key="1">
    <citation type="submission" date="2019-04" db="EMBL/GenBank/DDBJ databases">
        <title>Genome sequencing of Clostridium botulinum Groups I-IV and Clostridium butyricum.</title>
        <authorList>
            <person name="Brunt J."/>
            <person name="Van Vliet A.H.M."/>
            <person name="Stringer S.C."/>
            <person name="Carter A.T."/>
            <person name="Peck M.W."/>
        </authorList>
    </citation>
    <scope>NUCLEOTIDE SEQUENCE [LARGE SCALE GENOMIC DNA]</scope>
    <source>
        <strain evidence="5 6">IFR 18/094</strain>
    </source>
</reference>
<evidence type="ECO:0000259" key="4">
    <source>
        <dbReference type="PROSITE" id="PS50893"/>
    </source>
</evidence>
<dbReference type="InterPro" id="IPR003593">
    <property type="entry name" value="AAA+_ATPase"/>
</dbReference>
<keyword evidence="1" id="KW-0813">Transport</keyword>
<dbReference type="PANTHER" id="PTHR42781:SF4">
    <property type="entry name" value="SPERMIDINE_PUTRESCINE IMPORT ATP-BINDING PROTEIN POTA"/>
    <property type="match status" value="1"/>
</dbReference>
<dbReference type="RefSeq" id="WP_163248923.1">
    <property type="nucleotide sequence ID" value="NZ_SXDP01000003.1"/>
</dbReference>
<dbReference type="SUPFAM" id="SSF52540">
    <property type="entry name" value="P-loop containing nucleoside triphosphate hydrolases"/>
    <property type="match status" value="1"/>
</dbReference>
<dbReference type="Proteomes" id="UP000473885">
    <property type="component" value="Unassembled WGS sequence"/>
</dbReference>
<dbReference type="SMART" id="SM00382">
    <property type="entry name" value="AAA"/>
    <property type="match status" value="1"/>
</dbReference>
<comment type="caution">
    <text evidence="5">The sequence shown here is derived from an EMBL/GenBank/DDBJ whole genome shotgun (WGS) entry which is preliminary data.</text>
</comment>
<dbReference type="EMBL" id="SXDP01000003">
    <property type="protein sequence ID" value="NEZ46693.1"/>
    <property type="molecule type" value="Genomic_DNA"/>
</dbReference>
<feature type="domain" description="ABC transporter" evidence="4">
    <location>
        <begin position="1"/>
        <end position="217"/>
    </location>
</feature>
<dbReference type="InterPro" id="IPR050093">
    <property type="entry name" value="ABC_SmlMolc_Importer"/>
</dbReference>
<keyword evidence="3 5" id="KW-0067">ATP-binding</keyword>
<protein>
    <submittedName>
        <fullName evidence="5">ATP-binding cassette domain-containing protein</fullName>
    </submittedName>
</protein>
<evidence type="ECO:0000256" key="2">
    <source>
        <dbReference type="ARBA" id="ARBA00022741"/>
    </source>
</evidence>
<dbReference type="PROSITE" id="PS50893">
    <property type="entry name" value="ABC_TRANSPORTER_2"/>
    <property type="match status" value="1"/>
</dbReference>
<dbReference type="InterPro" id="IPR003439">
    <property type="entry name" value="ABC_transporter-like_ATP-bd"/>
</dbReference>
<dbReference type="PROSITE" id="PS00211">
    <property type="entry name" value="ABC_TRANSPORTER_1"/>
    <property type="match status" value="1"/>
</dbReference>
<dbReference type="InterPro" id="IPR027417">
    <property type="entry name" value="P-loop_NTPase"/>
</dbReference>
<dbReference type="GO" id="GO:0005524">
    <property type="term" value="F:ATP binding"/>
    <property type="evidence" value="ECO:0007669"/>
    <property type="project" value="UniProtKB-KW"/>
</dbReference>
<dbReference type="AlphaFoldDB" id="A0A6M0R8W7"/>
<dbReference type="Pfam" id="PF00005">
    <property type="entry name" value="ABC_tran"/>
    <property type="match status" value="1"/>
</dbReference>
<evidence type="ECO:0000256" key="1">
    <source>
        <dbReference type="ARBA" id="ARBA00022448"/>
    </source>
</evidence>
<evidence type="ECO:0000313" key="6">
    <source>
        <dbReference type="Proteomes" id="UP000473885"/>
    </source>
</evidence>
<evidence type="ECO:0000256" key="3">
    <source>
        <dbReference type="ARBA" id="ARBA00022840"/>
    </source>
</evidence>
<dbReference type="Gene3D" id="3.40.50.300">
    <property type="entry name" value="P-loop containing nucleotide triphosphate hydrolases"/>
    <property type="match status" value="1"/>
</dbReference>
<keyword evidence="6" id="KW-1185">Reference proteome</keyword>
<dbReference type="PANTHER" id="PTHR42781">
    <property type="entry name" value="SPERMIDINE/PUTRESCINE IMPORT ATP-BINDING PROTEIN POTA"/>
    <property type="match status" value="1"/>
</dbReference>
<keyword evidence="2" id="KW-0547">Nucleotide-binding</keyword>
<dbReference type="GO" id="GO:0016887">
    <property type="term" value="F:ATP hydrolysis activity"/>
    <property type="evidence" value="ECO:0007669"/>
    <property type="project" value="InterPro"/>
</dbReference>
<organism evidence="5 6">
    <name type="scientific">Clostridium niameyense</name>
    <dbReference type="NCBI Taxonomy" id="1622073"/>
    <lineage>
        <taxon>Bacteria</taxon>
        <taxon>Bacillati</taxon>
        <taxon>Bacillota</taxon>
        <taxon>Clostridia</taxon>
        <taxon>Eubacteriales</taxon>
        <taxon>Clostridiaceae</taxon>
        <taxon>Clostridium</taxon>
    </lineage>
</organism>
<evidence type="ECO:0000313" key="5">
    <source>
        <dbReference type="EMBL" id="NEZ46693.1"/>
    </source>
</evidence>
<dbReference type="InterPro" id="IPR017871">
    <property type="entry name" value="ABC_transporter-like_CS"/>
</dbReference>
<accession>A0A6M0R8W7</accession>
<proteinExistence type="predicted"/>
<name>A0A6M0R8W7_9CLOT</name>
<sequence length="217" mass="25057">MLYLDIHKRLDYFNLDCTLKLKNEVVALKGHSGSGKTTILNCISGIINPDSGFIKIQDKVVFSSKDKLSLPIRDRNIGYVFQNYALFPHMTIENNILFGVKNKKIYNLQYVNYLMDIFKIEHLKKRRPNEISGGEKQRVALARALSIKPEILLLDEPFSALDEDTKEIVYKEFLDYKKNFKITTLLVTHNKYEAKLLADKIISIKDGELSNKNIKED</sequence>